<comment type="cofactor">
    <cofactor evidence="2">
        <name>Zn(2+)</name>
        <dbReference type="ChEBI" id="CHEBI:29105"/>
    </cofactor>
</comment>
<gene>
    <name evidence="9" type="ORF">SAMN02745149_01509</name>
</gene>
<dbReference type="Pfam" id="PF07687">
    <property type="entry name" value="M20_dimer"/>
    <property type="match status" value="1"/>
</dbReference>
<dbReference type="PANTHER" id="PTHR43808">
    <property type="entry name" value="ACETYLORNITHINE DEACETYLASE"/>
    <property type="match status" value="1"/>
</dbReference>
<dbReference type="PANTHER" id="PTHR43808:SF32">
    <property type="entry name" value="ARGE_DAPE-RELATED DEACYLASE"/>
    <property type="match status" value="1"/>
</dbReference>
<keyword evidence="4" id="KW-0479">Metal-binding</keyword>
<dbReference type="GeneID" id="78316799"/>
<evidence type="ECO:0000256" key="4">
    <source>
        <dbReference type="ARBA" id="ARBA00022723"/>
    </source>
</evidence>
<dbReference type="AlphaFoldDB" id="A0A1T4L837"/>
<dbReference type="SUPFAM" id="SSF55031">
    <property type="entry name" value="Bacterial exopeptidase dimerisation domain"/>
    <property type="match status" value="1"/>
</dbReference>
<accession>A0A1T4L837</accession>
<dbReference type="InterPro" id="IPR011650">
    <property type="entry name" value="Peptidase_M20_dimer"/>
</dbReference>
<keyword evidence="10" id="KW-1185">Reference proteome</keyword>
<dbReference type="Gene3D" id="3.40.630.10">
    <property type="entry name" value="Zn peptidases"/>
    <property type="match status" value="2"/>
</dbReference>
<evidence type="ECO:0000313" key="9">
    <source>
        <dbReference type="EMBL" id="SJZ50844.1"/>
    </source>
</evidence>
<organism evidence="9 10">
    <name type="scientific">Treponema porcinum</name>
    <dbReference type="NCBI Taxonomy" id="261392"/>
    <lineage>
        <taxon>Bacteria</taxon>
        <taxon>Pseudomonadati</taxon>
        <taxon>Spirochaetota</taxon>
        <taxon>Spirochaetia</taxon>
        <taxon>Spirochaetales</taxon>
        <taxon>Treponemataceae</taxon>
        <taxon>Treponema</taxon>
    </lineage>
</organism>
<dbReference type="NCBIfam" id="TIGR01910">
    <property type="entry name" value="DapE-ArgE"/>
    <property type="match status" value="1"/>
</dbReference>
<dbReference type="RefSeq" id="WP_078933435.1">
    <property type="nucleotide sequence ID" value="NZ_FUWG01000010.1"/>
</dbReference>
<dbReference type="EMBL" id="FUWG01000010">
    <property type="protein sequence ID" value="SJZ50844.1"/>
    <property type="molecule type" value="Genomic_DNA"/>
</dbReference>
<evidence type="ECO:0000256" key="1">
    <source>
        <dbReference type="ARBA" id="ARBA00001941"/>
    </source>
</evidence>
<dbReference type="GO" id="GO:0016787">
    <property type="term" value="F:hydrolase activity"/>
    <property type="evidence" value="ECO:0007669"/>
    <property type="project" value="UniProtKB-KW"/>
</dbReference>
<reference evidence="9 10" key="1">
    <citation type="submission" date="2017-02" db="EMBL/GenBank/DDBJ databases">
        <authorList>
            <person name="Peterson S.W."/>
        </authorList>
    </citation>
    <scope>NUCLEOTIDE SEQUENCE [LARGE SCALE GENOMIC DNA]</scope>
    <source>
        <strain evidence="9 10">ATCC BAA-908</strain>
    </source>
</reference>
<evidence type="ECO:0000256" key="3">
    <source>
        <dbReference type="ARBA" id="ARBA00006247"/>
    </source>
</evidence>
<sequence>MERTDLAGTADLRNFVRDSKRQMVELESLLTRCKALAPENGGDGELEKCTALEKWLCENGFSGGNVKIERFDAPDCRISSKIRPNLVVTVPGKSDDFSVWVMAHLDVVPCGDLSLWSGDPWTVVEKDGKLYGRGVEDNQQGLVSAVFAALAYIKNGAVPAHTVKLLFAADEEVGSEYGVIWLLKNTALFRKNDLVLIPDGGDSKGETIEIAEKNLLWLKVHVHGKQAHGSRPDQGNNACTAASDLLLRLHNLEQFFNRKDALFEPPVSTFQPTMRLANVSGINIIPGEDTFCMDCRILPCYTLDEVLSAVEQCCTQIEEEYGVEVCYEIPQKSESPATPKDSPVVKKLSSAIYRAHGIQARTIGIGGGTVGAELRREGIACAVWSTLDECAHMPDEYCIIENIVKDAETLIEFFSE</sequence>
<protein>
    <submittedName>
        <fullName evidence="9">Succinyl-diaminopimelate desuccinylase</fullName>
    </submittedName>
</protein>
<feature type="domain" description="Peptidase M20 dimerisation" evidence="8">
    <location>
        <begin position="210"/>
        <end position="321"/>
    </location>
</feature>
<evidence type="ECO:0000256" key="6">
    <source>
        <dbReference type="ARBA" id="ARBA00022833"/>
    </source>
</evidence>
<evidence type="ECO:0000256" key="2">
    <source>
        <dbReference type="ARBA" id="ARBA00001947"/>
    </source>
</evidence>
<dbReference type="OrthoDB" id="9792335at2"/>
<dbReference type="Pfam" id="PF01546">
    <property type="entry name" value="Peptidase_M20"/>
    <property type="match status" value="1"/>
</dbReference>
<dbReference type="InterPro" id="IPR010182">
    <property type="entry name" value="ArgE/DapE"/>
</dbReference>
<evidence type="ECO:0000256" key="5">
    <source>
        <dbReference type="ARBA" id="ARBA00022801"/>
    </source>
</evidence>
<dbReference type="Proteomes" id="UP000190423">
    <property type="component" value="Unassembled WGS sequence"/>
</dbReference>
<dbReference type="STRING" id="261392.SAMN02745149_01509"/>
<evidence type="ECO:0000256" key="7">
    <source>
        <dbReference type="ARBA" id="ARBA00023285"/>
    </source>
</evidence>
<evidence type="ECO:0000313" key="10">
    <source>
        <dbReference type="Proteomes" id="UP000190423"/>
    </source>
</evidence>
<dbReference type="NCBIfam" id="NF010589">
    <property type="entry name" value="PRK13983.1"/>
    <property type="match status" value="1"/>
</dbReference>
<comment type="cofactor">
    <cofactor evidence="1">
        <name>Co(2+)</name>
        <dbReference type="ChEBI" id="CHEBI:48828"/>
    </cofactor>
</comment>
<dbReference type="Gene3D" id="3.30.70.360">
    <property type="match status" value="1"/>
</dbReference>
<dbReference type="GO" id="GO:0046872">
    <property type="term" value="F:metal ion binding"/>
    <property type="evidence" value="ECO:0007669"/>
    <property type="project" value="UniProtKB-KW"/>
</dbReference>
<proteinExistence type="inferred from homology"/>
<keyword evidence="6" id="KW-0862">Zinc</keyword>
<evidence type="ECO:0000259" key="8">
    <source>
        <dbReference type="Pfam" id="PF07687"/>
    </source>
</evidence>
<keyword evidence="5" id="KW-0378">Hydrolase</keyword>
<dbReference type="InterPro" id="IPR050072">
    <property type="entry name" value="Peptidase_M20A"/>
</dbReference>
<dbReference type="InterPro" id="IPR002933">
    <property type="entry name" value="Peptidase_M20"/>
</dbReference>
<comment type="similarity">
    <text evidence="3">Belongs to the peptidase M20A family.</text>
</comment>
<dbReference type="InterPro" id="IPR036264">
    <property type="entry name" value="Bact_exopeptidase_dim_dom"/>
</dbReference>
<name>A0A1T4L837_TREPO</name>
<dbReference type="SUPFAM" id="SSF53187">
    <property type="entry name" value="Zn-dependent exopeptidases"/>
    <property type="match status" value="1"/>
</dbReference>
<keyword evidence="7" id="KW-0170">Cobalt</keyword>